<evidence type="ECO:0000313" key="2">
    <source>
        <dbReference type="EMBL" id="QNO18242.1"/>
    </source>
</evidence>
<accession>A0A7G9WHT0</accession>
<dbReference type="Pfam" id="PF00144">
    <property type="entry name" value="Beta-lactamase"/>
    <property type="match status" value="1"/>
</dbReference>
<evidence type="ECO:0000313" key="3">
    <source>
        <dbReference type="Proteomes" id="UP000516046"/>
    </source>
</evidence>
<organism evidence="2 3">
    <name type="scientific">Caproicibacterium amylolyticum</name>
    <dbReference type="NCBI Taxonomy" id="2766537"/>
    <lineage>
        <taxon>Bacteria</taxon>
        <taxon>Bacillati</taxon>
        <taxon>Bacillota</taxon>
        <taxon>Clostridia</taxon>
        <taxon>Eubacteriales</taxon>
        <taxon>Oscillospiraceae</taxon>
        <taxon>Caproicibacterium</taxon>
    </lineage>
</organism>
<dbReference type="EMBL" id="CP060696">
    <property type="protein sequence ID" value="QNO18242.1"/>
    <property type="molecule type" value="Genomic_DNA"/>
</dbReference>
<dbReference type="PANTHER" id="PTHR43283">
    <property type="entry name" value="BETA-LACTAMASE-RELATED"/>
    <property type="match status" value="1"/>
</dbReference>
<dbReference type="InterPro" id="IPR001466">
    <property type="entry name" value="Beta-lactam-related"/>
</dbReference>
<dbReference type="InterPro" id="IPR050789">
    <property type="entry name" value="Diverse_Enzym_Activities"/>
</dbReference>
<dbReference type="RefSeq" id="WP_212507307.1">
    <property type="nucleotide sequence ID" value="NZ_CP060696.1"/>
</dbReference>
<dbReference type="Gene3D" id="3.40.710.10">
    <property type="entry name" value="DD-peptidase/beta-lactamase superfamily"/>
    <property type="match status" value="1"/>
</dbReference>
<dbReference type="Proteomes" id="UP000516046">
    <property type="component" value="Chromosome"/>
</dbReference>
<evidence type="ECO:0000259" key="1">
    <source>
        <dbReference type="Pfam" id="PF00144"/>
    </source>
</evidence>
<proteinExistence type="predicted"/>
<keyword evidence="3" id="KW-1185">Reference proteome</keyword>
<sequence length="628" mass="70741">MMVDFVSQMKTVNLMMSLVQGNLERCTPYPFIPCTEKPMPDRSLYGLETSTPEAQGVESAWLNGFFCALYDCKTIHVHSVAVLRHGKLIAEGSFKPYTAAYPHMQFSLSKSVVGMAVGLAVQEGLLSIEDKLVDFFADDRTLFRSQKLGTVTIKHLLQMTAGVKYNEIFSETDRDWVHGYLSSDCAFEPGTDFYYNSMNSYMLSAVLEKVTGMPLVEYLMPRLFEPLQIPRPRWDVCPMGITKGGWGLYLRTIDMAKLGQLYLQNGRWQCADGPRQIIPEQWVSDSINGMVQTSPNNRDSGYGYQLWRFPVEKAFQYSGVYGQHVIVLPHLDAVVAMTSGSQTFVSDEASEITKKYFARDAEGFHDAPLPSNIRALRKLKETLAHLYAVKETIPPQPPRSALPFFRRDNQEELAPRPVPEFAKPLDGRIYRLENGYGSVMPLALQIFTNNFPPAMNEVTFGFTPGLCHICLRCGEENSTLTAGLENEPFRSNVTYNGETYPVGSSARLTTDEDDRPVLKLYISFLQSPFTRVMKFIFYEDAEKLLVRFDEQPSISESTEMLLSLMGGGSGMQKLFNDEMAQKKLRGRLTEISLPKLHGVRADLRKEQAEMKAEVPAVDTDKSKADLSE</sequence>
<reference evidence="2 3" key="1">
    <citation type="submission" date="2020-08" db="EMBL/GenBank/DDBJ databases">
        <authorList>
            <person name="Ren C."/>
            <person name="Gu Y."/>
            <person name="Xu Y."/>
        </authorList>
    </citation>
    <scope>NUCLEOTIDE SEQUENCE [LARGE SCALE GENOMIC DNA]</scope>
    <source>
        <strain evidence="2 3">LBM18003</strain>
    </source>
</reference>
<gene>
    <name evidence="2" type="ORF">H6X83_00810</name>
</gene>
<dbReference type="GO" id="GO:0016787">
    <property type="term" value="F:hydrolase activity"/>
    <property type="evidence" value="ECO:0007669"/>
    <property type="project" value="UniProtKB-KW"/>
</dbReference>
<dbReference type="AlphaFoldDB" id="A0A7G9WHT0"/>
<feature type="domain" description="Beta-lactamase-related" evidence="1">
    <location>
        <begin position="79"/>
        <end position="347"/>
    </location>
</feature>
<protein>
    <submittedName>
        <fullName evidence="2">Serine hydrolase</fullName>
    </submittedName>
</protein>
<keyword evidence="2" id="KW-0378">Hydrolase</keyword>
<dbReference type="PANTHER" id="PTHR43283:SF7">
    <property type="entry name" value="BETA-LACTAMASE-RELATED DOMAIN-CONTAINING PROTEIN"/>
    <property type="match status" value="1"/>
</dbReference>
<name>A0A7G9WHT0_9FIRM</name>
<dbReference type="InterPro" id="IPR012338">
    <property type="entry name" value="Beta-lactam/transpept-like"/>
</dbReference>
<dbReference type="SUPFAM" id="SSF56601">
    <property type="entry name" value="beta-lactamase/transpeptidase-like"/>
    <property type="match status" value="1"/>
</dbReference>
<dbReference type="KEGG" id="caml:H6X83_00810"/>